<reference evidence="2" key="1">
    <citation type="submission" date="2023-10" db="EMBL/GenBank/DDBJ databases">
        <authorList>
            <person name="Chen Y."/>
            <person name="Shah S."/>
            <person name="Dougan E. K."/>
            <person name="Thang M."/>
            <person name="Chan C."/>
        </authorList>
    </citation>
    <scope>NUCLEOTIDE SEQUENCE [LARGE SCALE GENOMIC DNA]</scope>
</reference>
<evidence type="ECO:0000256" key="1">
    <source>
        <dbReference type="SAM" id="Phobius"/>
    </source>
</evidence>
<keyword evidence="1" id="KW-1133">Transmembrane helix</keyword>
<dbReference type="Proteomes" id="UP001189429">
    <property type="component" value="Unassembled WGS sequence"/>
</dbReference>
<organism evidence="2 3">
    <name type="scientific">Prorocentrum cordatum</name>
    <dbReference type="NCBI Taxonomy" id="2364126"/>
    <lineage>
        <taxon>Eukaryota</taxon>
        <taxon>Sar</taxon>
        <taxon>Alveolata</taxon>
        <taxon>Dinophyceae</taxon>
        <taxon>Prorocentrales</taxon>
        <taxon>Prorocentraceae</taxon>
        <taxon>Prorocentrum</taxon>
    </lineage>
</organism>
<name>A0ABN9XB55_9DINO</name>
<dbReference type="EMBL" id="CAUYUJ010020237">
    <property type="protein sequence ID" value="CAK0896774.1"/>
    <property type="molecule type" value="Genomic_DNA"/>
</dbReference>
<feature type="transmembrane region" description="Helical" evidence="1">
    <location>
        <begin position="158"/>
        <end position="181"/>
    </location>
</feature>
<comment type="caution">
    <text evidence="2">The sequence shown here is derived from an EMBL/GenBank/DDBJ whole genome shotgun (WGS) entry which is preliminary data.</text>
</comment>
<keyword evidence="1" id="KW-0472">Membrane</keyword>
<sequence length="265" mass="29883">MIFLWTSYDVEQTLLPLSKFMEGDAEQARERLASTVVIDEVDAHRAVMLGLDSVKDDEDGYQLEDLCRRMTEHAERLEQLGRERKALGCPTCGAIMLAGSSECANCATSEEETTATAVRKLFSERIPVIDFTKSYWIADLMIDRQLDDEESRKFRRVWYVYSVFSLLVTAVVAGCFMFSMYKHVYTAAKTWENGTFSLVRVCCSCFAELLHLCVTVHVGVDFVRQEWRSLREEAKHQAAKNAGLKKAKAVAAFSLRRDAAASSSA</sequence>
<proteinExistence type="predicted"/>
<gene>
    <name evidence="2" type="ORF">PCOR1329_LOCUS75143</name>
</gene>
<accession>A0ABN9XB55</accession>
<evidence type="ECO:0000313" key="3">
    <source>
        <dbReference type="Proteomes" id="UP001189429"/>
    </source>
</evidence>
<evidence type="ECO:0000313" key="2">
    <source>
        <dbReference type="EMBL" id="CAK0896774.1"/>
    </source>
</evidence>
<keyword evidence="3" id="KW-1185">Reference proteome</keyword>
<protein>
    <submittedName>
        <fullName evidence="2">Uncharacterized protein</fullName>
    </submittedName>
</protein>
<keyword evidence="1" id="KW-0812">Transmembrane</keyword>